<gene>
    <name evidence="1" type="ORF">PAHA3_0623</name>
</gene>
<evidence type="ECO:0000313" key="1">
    <source>
        <dbReference type="EMBL" id="GAS80553.1"/>
    </source>
</evidence>
<sequence length="94" mass="10719">MTEKNTESIKQPTDSNQALKHCLIYSRSTQKNRVIFCRSQKNKLQNQEEKCLSKLGFEKKGVTENDVGRYIRHDAGHSGTASRVPIHVFAVRSD</sequence>
<organism evidence="1 2">
    <name type="scientific">Paenibacillus amylolyticus</name>
    <dbReference type="NCBI Taxonomy" id="1451"/>
    <lineage>
        <taxon>Bacteria</taxon>
        <taxon>Bacillati</taxon>
        <taxon>Bacillota</taxon>
        <taxon>Bacilli</taxon>
        <taxon>Bacillales</taxon>
        <taxon>Paenibacillaceae</taxon>
        <taxon>Paenibacillus</taxon>
    </lineage>
</organism>
<dbReference type="Proteomes" id="UP000069697">
    <property type="component" value="Unassembled WGS sequence"/>
</dbReference>
<accession>A0A124DXB5</accession>
<dbReference type="EMBL" id="BCNV01000001">
    <property type="protein sequence ID" value="GAS80553.1"/>
    <property type="molecule type" value="Genomic_DNA"/>
</dbReference>
<dbReference type="AlphaFoldDB" id="A0A124DXB5"/>
<evidence type="ECO:0000313" key="2">
    <source>
        <dbReference type="Proteomes" id="UP000069697"/>
    </source>
</evidence>
<proteinExistence type="predicted"/>
<protein>
    <submittedName>
        <fullName evidence="1">Uncharacterized protein</fullName>
    </submittedName>
</protein>
<name>A0A124DXB5_PAEAM</name>
<comment type="caution">
    <text evidence="1">The sequence shown here is derived from an EMBL/GenBank/DDBJ whole genome shotgun (WGS) entry which is preliminary data.</text>
</comment>
<reference evidence="2" key="2">
    <citation type="submission" date="2016-01" db="EMBL/GenBank/DDBJ databases">
        <title>Draft Genome Sequence of Paenibacillus amylolyticus Heshi-A3 that Was Isolated from Fermented Rice Bran with Aging Salted Mackerel, Which Was Named Heshiko as Traditional Fermented Seafood in Japan.</title>
        <authorList>
            <person name="Akuzawa S."/>
            <person name="Nakagawa J."/>
            <person name="Kanekatsu T."/>
            <person name="Kubota E."/>
            <person name="Ohtake R."/>
            <person name="Suzuki T."/>
            <person name="Kanesaki Y."/>
        </authorList>
    </citation>
    <scope>NUCLEOTIDE SEQUENCE [LARGE SCALE GENOMIC DNA]</scope>
    <source>
        <strain evidence="2">Heshi-A3</strain>
    </source>
</reference>
<reference evidence="1 2" key="1">
    <citation type="journal article" date="2016" name="Genome Announc.">
        <title>Draft Genome Sequence of Paenibacillus amylolyticus Heshi-A3, Isolated from Fermented Rice Bran in a Japanese Fermented Seafood Dish.</title>
        <authorList>
            <person name="Akuzawa S."/>
            <person name="Nagaoka J."/>
            <person name="Kanekatsu M."/>
            <person name="Kubota E."/>
            <person name="Ohtake R."/>
            <person name="Suzuki T."/>
            <person name="Kanesaki Y."/>
        </authorList>
    </citation>
    <scope>NUCLEOTIDE SEQUENCE [LARGE SCALE GENOMIC DNA]</scope>
    <source>
        <strain evidence="1 2">Heshi-A3</strain>
    </source>
</reference>